<dbReference type="AlphaFoldDB" id="A0AAD7APR9"/>
<protein>
    <submittedName>
        <fullName evidence="1">Uncharacterized protein</fullName>
    </submittedName>
</protein>
<gene>
    <name evidence="1" type="ORF">DFH08DRAFT_930445</name>
</gene>
<organism evidence="1 2">
    <name type="scientific">Mycena albidolilacea</name>
    <dbReference type="NCBI Taxonomy" id="1033008"/>
    <lineage>
        <taxon>Eukaryota</taxon>
        <taxon>Fungi</taxon>
        <taxon>Dikarya</taxon>
        <taxon>Basidiomycota</taxon>
        <taxon>Agaricomycotina</taxon>
        <taxon>Agaricomycetes</taxon>
        <taxon>Agaricomycetidae</taxon>
        <taxon>Agaricales</taxon>
        <taxon>Marasmiineae</taxon>
        <taxon>Mycenaceae</taxon>
        <taxon>Mycena</taxon>
    </lineage>
</organism>
<dbReference type="Proteomes" id="UP001218218">
    <property type="component" value="Unassembled WGS sequence"/>
</dbReference>
<comment type="caution">
    <text evidence="1">The sequence shown here is derived from an EMBL/GenBank/DDBJ whole genome shotgun (WGS) entry which is preliminary data.</text>
</comment>
<dbReference type="EMBL" id="JARIHO010000003">
    <property type="protein sequence ID" value="KAJ7364594.1"/>
    <property type="molecule type" value="Genomic_DNA"/>
</dbReference>
<proteinExistence type="predicted"/>
<evidence type="ECO:0000313" key="1">
    <source>
        <dbReference type="EMBL" id="KAJ7364594.1"/>
    </source>
</evidence>
<name>A0AAD7APR9_9AGAR</name>
<keyword evidence="2" id="KW-1185">Reference proteome</keyword>
<accession>A0AAD7APR9</accession>
<reference evidence="1" key="1">
    <citation type="submission" date="2023-03" db="EMBL/GenBank/DDBJ databases">
        <title>Massive genome expansion in bonnet fungi (Mycena s.s.) driven by repeated elements and novel gene families across ecological guilds.</title>
        <authorList>
            <consortium name="Lawrence Berkeley National Laboratory"/>
            <person name="Harder C.B."/>
            <person name="Miyauchi S."/>
            <person name="Viragh M."/>
            <person name="Kuo A."/>
            <person name="Thoen E."/>
            <person name="Andreopoulos B."/>
            <person name="Lu D."/>
            <person name="Skrede I."/>
            <person name="Drula E."/>
            <person name="Henrissat B."/>
            <person name="Morin E."/>
            <person name="Kohler A."/>
            <person name="Barry K."/>
            <person name="LaButti K."/>
            <person name="Morin E."/>
            <person name="Salamov A."/>
            <person name="Lipzen A."/>
            <person name="Mereny Z."/>
            <person name="Hegedus B."/>
            <person name="Baldrian P."/>
            <person name="Stursova M."/>
            <person name="Weitz H."/>
            <person name="Taylor A."/>
            <person name="Grigoriev I.V."/>
            <person name="Nagy L.G."/>
            <person name="Martin F."/>
            <person name="Kauserud H."/>
        </authorList>
    </citation>
    <scope>NUCLEOTIDE SEQUENCE</scope>
    <source>
        <strain evidence="1">CBHHK002</strain>
    </source>
</reference>
<sequence>METVRAPLYVAIKLVNYYLWFREPCLYTSDLRPRTWKNKHCLSHGHVVSCNLNFNFKSVDRYTATDPALDLELSSSSLFPPVPCRSSPPRSTPLHRQFPLAEKPQTGYSTFRARVAPVLGVCLDFGLALTQAVWRNGASWSWAPSDVGNHIIFQPWIFEHVGTRLPHASVTFAQQGADDEAQSISSVVLDGSIWMDVHQHRAECDVYLRRGQLSKALIFWKNARVLFER</sequence>
<evidence type="ECO:0000313" key="2">
    <source>
        <dbReference type="Proteomes" id="UP001218218"/>
    </source>
</evidence>